<evidence type="ECO:0000256" key="1">
    <source>
        <dbReference type="ARBA" id="ARBA00000824"/>
    </source>
</evidence>
<comment type="pathway">
    <text evidence="5">Metabolic intermediate biosynthesis; prephenate biosynthesis; prephenate from chorismate: step 1/1.</text>
</comment>
<evidence type="ECO:0000256" key="12">
    <source>
        <dbReference type="ARBA" id="ARBA00023222"/>
    </source>
</evidence>
<dbReference type="Gene3D" id="1.20.59.10">
    <property type="entry name" value="Chorismate mutase"/>
    <property type="match status" value="1"/>
</dbReference>
<evidence type="ECO:0000256" key="6">
    <source>
        <dbReference type="ARBA" id="ARBA00012404"/>
    </source>
</evidence>
<gene>
    <name evidence="24" type="primary">pheA</name>
    <name evidence="24" type="ORF">FE785_05405</name>
</gene>
<evidence type="ECO:0000256" key="10">
    <source>
        <dbReference type="ARBA" id="ARBA00022605"/>
    </source>
</evidence>
<evidence type="ECO:0000259" key="22">
    <source>
        <dbReference type="PROSITE" id="PS51171"/>
    </source>
</evidence>
<keyword evidence="12" id="KW-0584">Phenylalanine biosynthesis</keyword>
<dbReference type="KEGG" id="thig:FE785_05405"/>
<keyword evidence="9" id="KW-0963">Cytoplasm</keyword>
<evidence type="ECO:0000256" key="17">
    <source>
        <dbReference type="ARBA" id="ARBA00031520"/>
    </source>
</evidence>
<dbReference type="UniPathway" id="UPA00121">
    <property type="reaction ID" value="UER00345"/>
</dbReference>
<proteinExistence type="predicted"/>
<dbReference type="UniPathway" id="UPA00120">
    <property type="reaction ID" value="UER00203"/>
</dbReference>
<evidence type="ECO:0000256" key="4">
    <source>
        <dbReference type="ARBA" id="ARBA00004741"/>
    </source>
</evidence>
<dbReference type="InterPro" id="IPR036979">
    <property type="entry name" value="CM_dom_sf"/>
</dbReference>
<evidence type="ECO:0000256" key="19">
    <source>
        <dbReference type="PIRSR" id="PIRSR001500-2"/>
    </source>
</evidence>
<dbReference type="CDD" id="cd13630">
    <property type="entry name" value="PBP2_PDT_1"/>
    <property type="match status" value="1"/>
</dbReference>
<dbReference type="RefSeq" id="WP_138564782.1">
    <property type="nucleotide sequence ID" value="NZ_CP040602.1"/>
</dbReference>
<name>A0A4P9K537_9GAMM</name>
<evidence type="ECO:0000256" key="11">
    <source>
        <dbReference type="ARBA" id="ARBA00023141"/>
    </source>
</evidence>
<evidence type="ECO:0000256" key="8">
    <source>
        <dbReference type="ARBA" id="ARBA00014401"/>
    </source>
</evidence>
<feature type="coiled-coil region" evidence="20">
    <location>
        <begin position="1"/>
        <end position="28"/>
    </location>
</feature>
<evidence type="ECO:0000256" key="16">
    <source>
        <dbReference type="ARBA" id="ARBA00031175"/>
    </source>
</evidence>
<dbReference type="InterPro" id="IPR002701">
    <property type="entry name" value="CM_II_prokaryot"/>
</dbReference>
<dbReference type="Gene3D" id="3.40.190.10">
    <property type="entry name" value="Periplasmic binding protein-like II"/>
    <property type="match status" value="2"/>
</dbReference>
<comment type="function">
    <text evidence="2">Catalyzes the Claisen rearrangement of chorismate to prephenate and the decarboxylation/dehydration of prephenate to phenylpyruvate.</text>
</comment>
<dbReference type="GO" id="GO:0046417">
    <property type="term" value="P:chorismate metabolic process"/>
    <property type="evidence" value="ECO:0007669"/>
    <property type="project" value="InterPro"/>
</dbReference>
<comment type="pathway">
    <text evidence="4">Amino-acid biosynthesis; L-phenylalanine biosynthesis; phenylpyruvate from prephenate: step 1/1.</text>
</comment>
<evidence type="ECO:0000259" key="21">
    <source>
        <dbReference type="PROSITE" id="PS51168"/>
    </source>
</evidence>
<keyword evidence="13" id="KW-0413">Isomerase</keyword>
<organism evidence="24 25">
    <name type="scientific">Thiomicrorhabdus sediminis</name>
    <dbReference type="NCBI Taxonomy" id="2580412"/>
    <lineage>
        <taxon>Bacteria</taxon>
        <taxon>Pseudomonadati</taxon>
        <taxon>Pseudomonadota</taxon>
        <taxon>Gammaproteobacteria</taxon>
        <taxon>Thiotrichales</taxon>
        <taxon>Piscirickettsiaceae</taxon>
        <taxon>Thiomicrorhabdus</taxon>
    </lineage>
</organism>
<dbReference type="Pfam" id="PF00800">
    <property type="entry name" value="PDT"/>
    <property type="match status" value="1"/>
</dbReference>
<dbReference type="SUPFAM" id="SSF53850">
    <property type="entry name" value="Periplasmic binding protein-like II"/>
    <property type="match status" value="1"/>
</dbReference>
<dbReference type="CDD" id="cd04905">
    <property type="entry name" value="ACT_CM-PDT"/>
    <property type="match status" value="1"/>
</dbReference>
<keyword evidence="15" id="KW-0511">Multifunctional enzyme</keyword>
<evidence type="ECO:0000256" key="7">
    <source>
        <dbReference type="ARBA" id="ARBA00013147"/>
    </source>
</evidence>
<dbReference type="GO" id="GO:0005737">
    <property type="term" value="C:cytoplasm"/>
    <property type="evidence" value="ECO:0007669"/>
    <property type="project" value="UniProtKB-SubCell"/>
</dbReference>
<comment type="subcellular location">
    <subcellularLocation>
        <location evidence="3">Cytoplasm</location>
    </subcellularLocation>
</comment>
<dbReference type="Pfam" id="PF01817">
    <property type="entry name" value="CM_2"/>
    <property type="match status" value="1"/>
</dbReference>
<dbReference type="EC" id="5.4.99.5" evidence="6"/>
<dbReference type="Proteomes" id="UP000304864">
    <property type="component" value="Chromosome"/>
</dbReference>
<dbReference type="SMART" id="SM00830">
    <property type="entry name" value="CM_2"/>
    <property type="match status" value="1"/>
</dbReference>
<dbReference type="InterPro" id="IPR008242">
    <property type="entry name" value="Chor_mutase/pphenate_deHydtase"/>
</dbReference>
<dbReference type="InterPro" id="IPR036263">
    <property type="entry name" value="Chorismate_II_sf"/>
</dbReference>
<keyword evidence="10" id="KW-0028">Amino-acid biosynthesis</keyword>
<accession>A0A4P9K537</accession>
<dbReference type="PROSITE" id="PS51171">
    <property type="entry name" value="PREPHENATE_DEHYDR_3"/>
    <property type="match status" value="1"/>
</dbReference>
<dbReference type="PROSITE" id="PS51671">
    <property type="entry name" value="ACT"/>
    <property type="match status" value="1"/>
</dbReference>
<comment type="catalytic activity">
    <reaction evidence="18">
        <text>prephenate + H(+) = 3-phenylpyruvate + CO2 + H2O</text>
        <dbReference type="Rhea" id="RHEA:21648"/>
        <dbReference type="ChEBI" id="CHEBI:15377"/>
        <dbReference type="ChEBI" id="CHEBI:15378"/>
        <dbReference type="ChEBI" id="CHEBI:16526"/>
        <dbReference type="ChEBI" id="CHEBI:18005"/>
        <dbReference type="ChEBI" id="CHEBI:29934"/>
        <dbReference type="EC" id="4.2.1.51"/>
    </reaction>
</comment>
<dbReference type="PANTHER" id="PTHR21022">
    <property type="entry name" value="PREPHENATE DEHYDRATASE P PROTEIN"/>
    <property type="match status" value="1"/>
</dbReference>
<keyword evidence="14 24" id="KW-0456">Lyase</keyword>
<dbReference type="NCBIfam" id="NF008865">
    <property type="entry name" value="PRK11898.1"/>
    <property type="match status" value="1"/>
</dbReference>
<dbReference type="Gene3D" id="3.30.70.260">
    <property type="match status" value="1"/>
</dbReference>
<dbReference type="OrthoDB" id="9802281at2"/>
<dbReference type="InterPro" id="IPR045865">
    <property type="entry name" value="ACT-like_dom_sf"/>
</dbReference>
<evidence type="ECO:0000313" key="25">
    <source>
        <dbReference type="Proteomes" id="UP000304864"/>
    </source>
</evidence>
<sequence length="363" mass="40302">MTTEQQQLTDIRNQIDEIDRQIQVLIGERAKCAQKVADIKTQGGKVDAVFYRPEREAQVLRAVKERNDSVLPDESMAKLFREIMSACLALEQPVTVAYLGPEGSYSHASVLKQFGSSVVAHPVSTIEAVFEAVEKGEANYGLVPVENSSEGVVKSSQNELMRTRLKVSGEVEMEIHHCLMSQSLEHAQIKKVVAHQQALGQCEQWIKNHLPGAEVEAVESNALAAKMAQADATLAAIASEEAAQLYQLNILDRHIEDYHDNNTKFWVVGKDITQPSGLDKTSLIISIHNKAGALLDVLECFSKRNINMTRIISRPSTEKTWDYVFFIDVIGHKDDANLKEALDEVETKSAFYKLLGSFPVSPL</sequence>
<feature type="site" description="Essential for prephenate dehydratase activity" evidence="19">
    <location>
        <position position="263"/>
    </location>
</feature>
<evidence type="ECO:0000256" key="20">
    <source>
        <dbReference type="SAM" id="Coils"/>
    </source>
</evidence>
<evidence type="ECO:0000313" key="24">
    <source>
        <dbReference type="EMBL" id="QCU90105.1"/>
    </source>
</evidence>
<dbReference type="NCBIfam" id="TIGR01807">
    <property type="entry name" value="CM_P2"/>
    <property type="match status" value="1"/>
</dbReference>
<keyword evidence="25" id="KW-1185">Reference proteome</keyword>
<evidence type="ECO:0000256" key="13">
    <source>
        <dbReference type="ARBA" id="ARBA00023235"/>
    </source>
</evidence>
<evidence type="ECO:0000259" key="23">
    <source>
        <dbReference type="PROSITE" id="PS51671"/>
    </source>
</evidence>
<dbReference type="GO" id="GO:0009094">
    <property type="term" value="P:L-phenylalanine biosynthetic process"/>
    <property type="evidence" value="ECO:0007669"/>
    <property type="project" value="UniProtKB-UniPathway"/>
</dbReference>
<evidence type="ECO:0000256" key="3">
    <source>
        <dbReference type="ARBA" id="ARBA00004496"/>
    </source>
</evidence>
<dbReference type="EMBL" id="CP040602">
    <property type="protein sequence ID" value="QCU90105.1"/>
    <property type="molecule type" value="Genomic_DNA"/>
</dbReference>
<comment type="catalytic activity">
    <reaction evidence="1">
        <text>chorismate = prephenate</text>
        <dbReference type="Rhea" id="RHEA:13897"/>
        <dbReference type="ChEBI" id="CHEBI:29748"/>
        <dbReference type="ChEBI" id="CHEBI:29934"/>
        <dbReference type="EC" id="5.4.99.5"/>
    </reaction>
</comment>
<dbReference type="GO" id="GO:0004106">
    <property type="term" value="F:chorismate mutase activity"/>
    <property type="evidence" value="ECO:0007669"/>
    <property type="project" value="UniProtKB-EC"/>
</dbReference>
<keyword evidence="20" id="KW-0175">Coiled coil</keyword>
<dbReference type="InterPro" id="IPR010957">
    <property type="entry name" value="G/b/e-P-prot_chorismate_mutase"/>
</dbReference>
<reference evidence="24 25" key="1">
    <citation type="submission" date="2019-05" db="EMBL/GenBank/DDBJ databases">
        <title>Thiomicrorhabdus sediminis sp. nov, a novel sulfur-oxidizing bacterium isolated from coastal sediment.</title>
        <authorList>
            <person name="Liu X."/>
        </authorList>
    </citation>
    <scope>NUCLEOTIDE SEQUENCE [LARGE SCALE GENOMIC DNA]</scope>
    <source>
        <strain evidence="24 25">G1</strain>
    </source>
</reference>
<dbReference type="PANTHER" id="PTHR21022:SF19">
    <property type="entry name" value="PREPHENATE DEHYDRATASE-RELATED"/>
    <property type="match status" value="1"/>
</dbReference>
<evidence type="ECO:0000256" key="5">
    <source>
        <dbReference type="ARBA" id="ARBA00004817"/>
    </source>
</evidence>
<keyword evidence="11" id="KW-0057">Aromatic amino acid biosynthesis</keyword>
<dbReference type="InterPro" id="IPR001086">
    <property type="entry name" value="Preph_deHydtase"/>
</dbReference>
<dbReference type="FunFam" id="3.40.190.10:FF:000034">
    <property type="entry name" value="Chorismate mutase/prephenate dehydratase"/>
    <property type="match status" value="1"/>
</dbReference>
<feature type="domain" description="Chorismate mutase" evidence="21">
    <location>
        <begin position="2"/>
        <end position="95"/>
    </location>
</feature>
<protein>
    <recommendedName>
        <fullName evidence="8">Bifunctional chorismate mutase/prephenate dehydratase</fullName>
        <ecNumber evidence="7">4.2.1.51</ecNumber>
        <ecNumber evidence="6">5.4.99.5</ecNumber>
    </recommendedName>
    <alternativeName>
        <fullName evidence="17">Chorismate mutase-prephenate dehydratase</fullName>
    </alternativeName>
    <alternativeName>
        <fullName evidence="16">p-protein</fullName>
    </alternativeName>
</protein>
<dbReference type="InterPro" id="IPR002912">
    <property type="entry name" value="ACT_dom"/>
</dbReference>
<evidence type="ECO:0000256" key="2">
    <source>
        <dbReference type="ARBA" id="ARBA00002364"/>
    </source>
</evidence>
<dbReference type="GO" id="GO:0004664">
    <property type="term" value="F:prephenate dehydratase activity"/>
    <property type="evidence" value="ECO:0007669"/>
    <property type="project" value="UniProtKB-EC"/>
</dbReference>
<dbReference type="AlphaFoldDB" id="A0A4P9K537"/>
<dbReference type="PROSITE" id="PS51168">
    <property type="entry name" value="CHORISMATE_MUT_2"/>
    <property type="match status" value="1"/>
</dbReference>
<dbReference type="EC" id="4.2.1.51" evidence="7"/>
<evidence type="ECO:0000256" key="18">
    <source>
        <dbReference type="ARBA" id="ARBA00047848"/>
    </source>
</evidence>
<evidence type="ECO:0000256" key="15">
    <source>
        <dbReference type="ARBA" id="ARBA00023268"/>
    </source>
</evidence>
<dbReference type="PIRSF" id="PIRSF001500">
    <property type="entry name" value="Chor_mut_pdt_Ppr"/>
    <property type="match status" value="1"/>
</dbReference>
<dbReference type="SUPFAM" id="SSF55021">
    <property type="entry name" value="ACT-like"/>
    <property type="match status" value="1"/>
</dbReference>
<dbReference type="FunFam" id="3.30.70.260:FF:000012">
    <property type="entry name" value="Prephenate dehydratase"/>
    <property type="match status" value="1"/>
</dbReference>
<feature type="domain" description="Prephenate dehydratase" evidence="22">
    <location>
        <begin position="95"/>
        <end position="270"/>
    </location>
</feature>
<evidence type="ECO:0000256" key="9">
    <source>
        <dbReference type="ARBA" id="ARBA00022490"/>
    </source>
</evidence>
<dbReference type="Pfam" id="PF01842">
    <property type="entry name" value="ACT"/>
    <property type="match status" value="1"/>
</dbReference>
<feature type="domain" description="ACT" evidence="23">
    <location>
        <begin position="282"/>
        <end position="359"/>
    </location>
</feature>
<dbReference type="SUPFAM" id="SSF48600">
    <property type="entry name" value="Chorismate mutase II"/>
    <property type="match status" value="1"/>
</dbReference>
<evidence type="ECO:0000256" key="14">
    <source>
        <dbReference type="ARBA" id="ARBA00023239"/>
    </source>
</evidence>